<feature type="compositionally biased region" description="Low complexity" evidence="11">
    <location>
        <begin position="24"/>
        <end position="39"/>
    </location>
</feature>
<evidence type="ECO:0000256" key="11">
    <source>
        <dbReference type="SAM" id="MobiDB-lite"/>
    </source>
</evidence>
<dbReference type="CDD" id="cd14817">
    <property type="entry name" value="D-Ala-D-Ala_dipeptidase_VanX"/>
    <property type="match status" value="1"/>
</dbReference>
<dbReference type="EMBL" id="BAAARV010000027">
    <property type="protein sequence ID" value="GAA2349175.1"/>
    <property type="molecule type" value="Genomic_DNA"/>
</dbReference>
<dbReference type="Proteomes" id="UP001501444">
    <property type="component" value="Unassembled WGS sequence"/>
</dbReference>
<evidence type="ECO:0000256" key="5">
    <source>
        <dbReference type="ARBA" id="ARBA00022833"/>
    </source>
</evidence>
<feature type="binding site" evidence="9">
    <location>
        <position position="259"/>
    </location>
    <ligand>
        <name>Zn(2+)</name>
        <dbReference type="ChEBI" id="CHEBI:29105"/>
        <note>catalytic</note>
    </ligand>
</feature>
<keyword evidence="12" id="KW-0732">Signal</keyword>
<comment type="similarity">
    <text evidence="9 10">Belongs to the peptidase M15D family.</text>
</comment>
<gene>
    <name evidence="13" type="ORF">GCM10010170_038240</name>
</gene>
<evidence type="ECO:0000256" key="10">
    <source>
        <dbReference type="PIRNR" id="PIRNR026671"/>
    </source>
</evidence>
<keyword evidence="14" id="KW-1185">Reference proteome</keyword>
<protein>
    <recommendedName>
        <fullName evidence="9 10">D-alanyl-D-alanine dipeptidase</fullName>
        <shortName evidence="9 10">D-Ala-D-Ala dipeptidase</shortName>
        <ecNumber evidence="9 10">3.4.13.22</ecNumber>
    </recommendedName>
</protein>
<feature type="chain" id="PRO_5047400018" description="D-alanyl-D-alanine dipeptidase" evidence="12">
    <location>
        <begin position="24"/>
        <end position="277"/>
    </location>
</feature>
<dbReference type="EC" id="3.4.13.22" evidence="9 10"/>
<sequence length="277" mass="30070">MRLLIVTLACALLAACGTTRVPASSSPSVSPSASSALSPSPSPSLSPSPSVKLPDGFVALSDVDSSILEDVRYATPHNFVGRVVNGYERPRCLLTRVAAEALHRVQQSAQARGYSLKVYDCYRPQRAVDDFVRWADNPDQAMKAEFYPQVDKSQLFPDGYIGGPTAHSRGSTLDLTLVALPAAAQRAYRPGEPLVSCTSPAGQRFPDDTLDMGTGFDCFDPLAHTAAGGIDQRQRANRDLLVGLMADGGFTNYPKEWWHYTLDHEPFPDTYFDFPVA</sequence>
<evidence type="ECO:0000256" key="3">
    <source>
        <dbReference type="ARBA" id="ARBA00022723"/>
    </source>
</evidence>
<feature type="signal peptide" evidence="12">
    <location>
        <begin position="1"/>
        <end position="23"/>
    </location>
</feature>
<keyword evidence="5 9" id="KW-0862">Zinc</keyword>
<dbReference type="HAMAP" id="MF_01924">
    <property type="entry name" value="A_A_dipeptidase"/>
    <property type="match status" value="1"/>
</dbReference>
<dbReference type="PANTHER" id="PTHR43126:SF1">
    <property type="entry name" value="D-ALANYL-D-ALANINE DIPEPTIDASE"/>
    <property type="match status" value="1"/>
</dbReference>
<evidence type="ECO:0000256" key="8">
    <source>
        <dbReference type="ARBA" id="ARBA00023316"/>
    </source>
</evidence>
<keyword evidence="6 9" id="KW-0224">Dipeptidase</keyword>
<accession>A0ABP5TBX3</accession>
<evidence type="ECO:0000256" key="1">
    <source>
        <dbReference type="ARBA" id="ARBA00001362"/>
    </source>
</evidence>
<feature type="site" description="Transition state stabilizer" evidence="9">
    <location>
        <position position="123"/>
    </location>
</feature>
<dbReference type="PIRSF" id="PIRSF026671">
    <property type="entry name" value="AA_dipeptidase"/>
    <property type="match status" value="1"/>
</dbReference>
<evidence type="ECO:0000256" key="2">
    <source>
        <dbReference type="ARBA" id="ARBA00022670"/>
    </source>
</evidence>
<feature type="binding site" evidence="9">
    <location>
        <position position="167"/>
    </location>
    <ligand>
        <name>Zn(2+)</name>
        <dbReference type="ChEBI" id="CHEBI:29105"/>
        <note>catalytic</note>
    </ligand>
</feature>
<comment type="function">
    <text evidence="9 10">Catalyzes hydrolysis of the D-alanyl-D-alanine dipeptide.</text>
</comment>
<dbReference type="Pfam" id="PF01427">
    <property type="entry name" value="Peptidase_M15"/>
    <property type="match status" value="2"/>
</dbReference>
<comment type="catalytic activity">
    <reaction evidence="1 9 10">
        <text>D-alanyl-D-alanine + H2O = 2 D-alanine</text>
        <dbReference type="Rhea" id="RHEA:20661"/>
        <dbReference type="ChEBI" id="CHEBI:15377"/>
        <dbReference type="ChEBI" id="CHEBI:57416"/>
        <dbReference type="ChEBI" id="CHEBI:57822"/>
        <dbReference type="EC" id="3.4.13.22"/>
    </reaction>
</comment>
<dbReference type="SUPFAM" id="SSF55166">
    <property type="entry name" value="Hedgehog/DD-peptidase"/>
    <property type="match status" value="1"/>
</dbReference>
<keyword evidence="2 9" id="KW-0645">Protease</keyword>
<proteinExistence type="inferred from homology"/>
<feature type="region of interest" description="Disordered" evidence="11">
    <location>
        <begin position="24"/>
        <end position="48"/>
    </location>
</feature>
<comment type="cofactor">
    <cofactor evidence="9">
        <name>Zn(2+)</name>
        <dbReference type="ChEBI" id="CHEBI:29105"/>
    </cofactor>
    <text evidence="9">Binds 1 zinc ion per subunit.</text>
</comment>
<evidence type="ECO:0000256" key="9">
    <source>
        <dbReference type="HAMAP-Rule" id="MF_01924"/>
    </source>
</evidence>
<dbReference type="Gene3D" id="3.30.1380.10">
    <property type="match status" value="1"/>
</dbReference>
<evidence type="ECO:0000313" key="14">
    <source>
        <dbReference type="Proteomes" id="UP001501444"/>
    </source>
</evidence>
<dbReference type="PANTHER" id="PTHR43126">
    <property type="entry name" value="D-ALANYL-D-ALANINE DIPEPTIDASE"/>
    <property type="match status" value="1"/>
</dbReference>
<evidence type="ECO:0000256" key="12">
    <source>
        <dbReference type="SAM" id="SignalP"/>
    </source>
</evidence>
<feature type="binding site" evidence="9">
    <location>
        <position position="174"/>
    </location>
    <ligand>
        <name>Zn(2+)</name>
        <dbReference type="ChEBI" id="CHEBI:29105"/>
        <note>catalytic</note>
    </ligand>
</feature>
<keyword evidence="3 9" id="KW-0479">Metal-binding</keyword>
<reference evidence="14" key="1">
    <citation type="journal article" date="2019" name="Int. J. Syst. Evol. Microbiol.">
        <title>The Global Catalogue of Microorganisms (GCM) 10K type strain sequencing project: providing services to taxonomists for standard genome sequencing and annotation.</title>
        <authorList>
            <consortium name="The Broad Institute Genomics Platform"/>
            <consortium name="The Broad Institute Genome Sequencing Center for Infectious Disease"/>
            <person name="Wu L."/>
            <person name="Ma J."/>
        </authorList>
    </citation>
    <scope>NUCLEOTIDE SEQUENCE [LARGE SCALE GENOMIC DNA]</scope>
    <source>
        <strain evidence="14">JCM 3272</strain>
    </source>
</reference>
<evidence type="ECO:0000256" key="7">
    <source>
        <dbReference type="ARBA" id="ARBA00023049"/>
    </source>
</evidence>
<evidence type="ECO:0000313" key="13">
    <source>
        <dbReference type="EMBL" id="GAA2349175.1"/>
    </source>
</evidence>
<dbReference type="PROSITE" id="PS51257">
    <property type="entry name" value="PROKAR_LIPOPROTEIN"/>
    <property type="match status" value="1"/>
</dbReference>
<dbReference type="InterPro" id="IPR009045">
    <property type="entry name" value="Zn_M74/Hedgehog-like"/>
</dbReference>
<organism evidence="13 14">
    <name type="scientific">Dactylosporangium salmoneum</name>
    <dbReference type="NCBI Taxonomy" id="53361"/>
    <lineage>
        <taxon>Bacteria</taxon>
        <taxon>Bacillati</taxon>
        <taxon>Actinomycetota</taxon>
        <taxon>Actinomycetes</taxon>
        <taxon>Micromonosporales</taxon>
        <taxon>Micromonosporaceae</taxon>
        <taxon>Dactylosporangium</taxon>
    </lineage>
</organism>
<dbReference type="InterPro" id="IPR000755">
    <property type="entry name" value="A_A_dipeptidase"/>
</dbReference>
<evidence type="ECO:0000256" key="6">
    <source>
        <dbReference type="ARBA" id="ARBA00022997"/>
    </source>
</evidence>
<keyword evidence="7 9" id="KW-0482">Metalloprotease</keyword>
<feature type="active site" description="Proton donor/acceptor" evidence="9">
    <location>
        <position position="256"/>
    </location>
</feature>
<keyword evidence="4 9" id="KW-0378">Hydrolase</keyword>
<name>A0ABP5TBX3_9ACTN</name>
<keyword evidence="8 10" id="KW-0961">Cell wall biogenesis/degradation</keyword>
<evidence type="ECO:0000256" key="4">
    <source>
        <dbReference type="ARBA" id="ARBA00022801"/>
    </source>
</evidence>
<dbReference type="RefSeq" id="WP_344613772.1">
    <property type="nucleotide sequence ID" value="NZ_BAAARV010000027.1"/>
</dbReference>
<comment type="caution">
    <text evidence="13">The sequence shown here is derived from an EMBL/GenBank/DDBJ whole genome shotgun (WGS) entry which is preliminary data.</text>
</comment>